<evidence type="ECO:0000313" key="2">
    <source>
        <dbReference type="EMBL" id="VFU17150.1"/>
    </source>
</evidence>
<gene>
    <name evidence="2" type="ORF">SCFA_620010</name>
</gene>
<dbReference type="Pfam" id="PF02036">
    <property type="entry name" value="SCP2"/>
    <property type="match status" value="1"/>
</dbReference>
<dbReference type="InterPro" id="IPR003033">
    <property type="entry name" value="SCP2_sterol-bd_dom"/>
</dbReference>
<name>A0A485M4K6_9ZZZZ</name>
<dbReference type="EMBL" id="CAADRM010000128">
    <property type="protein sequence ID" value="VFU17150.1"/>
    <property type="molecule type" value="Genomic_DNA"/>
</dbReference>
<reference evidence="2" key="1">
    <citation type="submission" date="2019-03" db="EMBL/GenBank/DDBJ databases">
        <authorList>
            <person name="Hao L."/>
        </authorList>
    </citation>
    <scope>NUCLEOTIDE SEQUENCE</scope>
</reference>
<sequence length="141" mass="16072">MPIKAMTQEWMDAYKAAIQADPEYKSIAKDWEGSVSLVVNPDPAKNVPEPIYLFMDYWHGDVGEFVVCDKEKAESAKFVMTGDYARWKQVAFKELDATKALLQGKLKMRGDLPYVVRNIKTVNKVIDILGKVDTLWPDDNK</sequence>
<organism evidence="2">
    <name type="scientific">anaerobic digester metagenome</name>
    <dbReference type="NCBI Taxonomy" id="1263854"/>
    <lineage>
        <taxon>unclassified sequences</taxon>
        <taxon>metagenomes</taxon>
        <taxon>ecological metagenomes</taxon>
    </lineage>
</organism>
<dbReference type="Gene3D" id="3.30.1050.10">
    <property type="entry name" value="SCP2 sterol-binding domain"/>
    <property type="match status" value="1"/>
</dbReference>
<dbReference type="InterPro" id="IPR036527">
    <property type="entry name" value="SCP2_sterol-bd_dom_sf"/>
</dbReference>
<feature type="domain" description="SCP2" evidence="1">
    <location>
        <begin position="16"/>
        <end position="116"/>
    </location>
</feature>
<evidence type="ECO:0000259" key="1">
    <source>
        <dbReference type="Pfam" id="PF02036"/>
    </source>
</evidence>
<accession>A0A485M4K6</accession>
<protein>
    <submittedName>
        <fullName evidence="2">SCP-2 sterol transfer family protein</fullName>
    </submittedName>
</protein>
<proteinExistence type="predicted"/>
<dbReference type="SUPFAM" id="SSF55718">
    <property type="entry name" value="SCP-like"/>
    <property type="match status" value="1"/>
</dbReference>
<dbReference type="AlphaFoldDB" id="A0A485M4K6"/>